<protein>
    <recommendedName>
        <fullName evidence="5 15">CDP-diacylglycerol--glycerol-3-phosphate 3-phosphatidyltransferase</fullName>
        <ecNumber evidence="4 15">2.7.8.5</ecNumber>
    </recommendedName>
</protein>
<dbReference type="PIRSF" id="PIRSF000847">
    <property type="entry name" value="Phos_ph_gly_syn"/>
    <property type="match status" value="1"/>
</dbReference>
<evidence type="ECO:0000256" key="6">
    <source>
        <dbReference type="ARBA" id="ARBA00022516"/>
    </source>
</evidence>
<comment type="subcellular location">
    <subcellularLocation>
        <location evidence="1">Membrane</location>
        <topology evidence="1">Multi-pass membrane protein</topology>
    </subcellularLocation>
</comment>
<feature type="transmembrane region" description="Helical" evidence="17">
    <location>
        <begin position="76"/>
        <end position="101"/>
    </location>
</feature>
<evidence type="ECO:0000313" key="18">
    <source>
        <dbReference type="EMBL" id="AGF46738.1"/>
    </source>
</evidence>
<dbReference type="PROSITE" id="PS00379">
    <property type="entry name" value="CDP_ALCOHOL_P_TRANSF"/>
    <property type="match status" value="1"/>
</dbReference>
<dbReference type="NCBIfam" id="TIGR00560">
    <property type="entry name" value="pgsA"/>
    <property type="match status" value="1"/>
</dbReference>
<evidence type="ECO:0000256" key="11">
    <source>
        <dbReference type="ARBA" id="ARBA00023136"/>
    </source>
</evidence>
<accession>M1L1W9</accession>
<evidence type="ECO:0000256" key="13">
    <source>
        <dbReference type="ARBA" id="ARBA00023264"/>
    </source>
</evidence>
<dbReference type="InterPro" id="IPR000462">
    <property type="entry name" value="CDP-OH_P_trans"/>
</dbReference>
<evidence type="ECO:0000256" key="9">
    <source>
        <dbReference type="ARBA" id="ARBA00022989"/>
    </source>
</evidence>
<dbReference type="InterPro" id="IPR048254">
    <property type="entry name" value="CDP_ALCOHOL_P_TRANSF_CS"/>
</dbReference>
<evidence type="ECO:0000256" key="8">
    <source>
        <dbReference type="ARBA" id="ARBA00022692"/>
    </source>
</evidence>
<feature type="transmembrane region" description="Helical" evidence="17">
    <location>
        <begin position="133"/>
        <end position="150"/>
    </location>
</feature>
<dbReference type="GO" id="GO:0016020">
    <property type="term" value="C:membrane"/>
    <property type="evidence" value="ECO:0007669"/>
    <property type="project" value="UniProtKB-SubCell"/>
</dbReference>
<dbReference type="KEGG" id="kde:CDSE_0414"/>
<evidence type="ECO:0000256" key="1">
    <source>
        <dbReference type="ARBA" id="ARBA00004141"/>
    </source>
</evidence>
<evidence type="ECO:0000256" key="12">
    <source>
        <dbReference type="ARBA" id="ARBA00023209"/>
    </source>
</evidence>
<dbReference type="GO" id="GO:0046474">
    <property type="term" value="P:glycerophospholipid biosynthetic process"/>
    <property type="evidence" value="ECO:0007669"/>
    <property type="project" value="TreeGrafter"/>
</dbReference>
<proteinExistence type="inferred from homology"/>
<comment type="pathway">
    <text evidence="2">Phospholipid metabolism; phosphatidylglycerol biosynthesis; phosphatidylglycerol from CDP-diacylglycerol: step 1/2.</text>
</comment>
<dbReference type="PANTHER" id="PTHR14269:SF62">
    <property type="entry name" value="CDP-DIACYLGLYCEROL--GLYCEROL-3-PHOSPHATE 3-PHOSPHATIDYLTRANSFERASE 1, CHLOROPLASTIC"/>
    <property type="match status" value="1"/>
</dbReference>
<keyword evidence="10" id="KW-0443">Lipid metabolism</keyword>
<keyword evidence="12" id="KW-0594">Phospholipid biosynthesis</keyword>
<evidence type="ECO:0000256" key="10">
    <source>
        <dbReference type="ARBA" id="ARBA00023098"/>
    </source>
</evidence>
<evidence type="ECO:0000256" key="16">
    <source>
        <dbReference type="RuleBase" id="RU003750"/>
    </source>
</evidence>
<dbReference type="GO" id="GO:0008444">
    <property type="term" value="F:CDP-diacylglycerol-glycerol-3-phosphate 3-phosphatidyltransferase activity"/>
    <property type="evidence" value="ECO:0007669"/>
    <property type="project" value="UniProtKB-UniRule"/>
</dbReference>
<comment type="catalytic activity">
    <reaction evidence="14">
        <text>a CDP-1,2-diacyl-sn-glycerol + sn-glycerol 3-phosphate = a 1,2-diacyl-sn-glycero-3-phospho-(1'-sn-glycero-3'-phosphate) + CMP + H(+)</text>
        <dbReference type="Rhea" id="RHEA:12593"/>
        <dbReference type="ChEBI" id="CHEBI:15378"/>
        <dbReference type="ChEBI" id="CHEBI:57597"/>
        <dbReference type="ChEBI" id="CHEBI:58332"/>
        <dbReference type="ChEBI" id="CHEBI:60110"/>
        <dbReference type="ChEBI" id="CHEBI:60377"/>
        <dbReference type="EC" id="2.7.8.5"/>
    </reaction>
</comment>
<evidence type="ECO:0000256" key="3">
    <source>
        <dbReference type="ARBA" id="ARBA00010441"/>
    </source>
</evidence>
<reference evidence="18 19" key="1">
    <citation type="journal article" date="2013" name="Genome Biol. Evol.">
        <title>Genome evolution and phylogenomic analysis of candidatus kinetoplastibacterium, the betaproteobacterial endosymbionts of strigomonas and angomonas.</title>
        <authorList>
            <person name="Alves J.M."/>
            <person name="Serrano M.G."/>
            <person name="Maia da Silva F."/>
            <person name="Voegtly L.J."/>
            <person name="Matveyev A.V."/>
            <person name="Teixeira M.M."/>
            <person name="Camargo E.P."/>
            <person name="Buck G.A."/>
        </authorList>
    </citation>
    <scope>NUCLEOTIDE SEQUENCE [LARGE SCALE GENOMIC DNA]</scope>
    <source>
        <strain evidence="18 19">TCC079E</strain>
    </source>
</reference>
<gene>
    <name evidence="18" type="ORF">CDSE_0414</name>
</gene>
<name>M1L1W9_9PROT</name>
<keyword evidence="8 17" id="KW-0812">Transmembrane</keyword>
<feature type="transmembrane region" description="Helical" evidence="17">
    <location>
        <begin position="156"/>
        <end position="177"/>
    </location>
</feature>
<dbReference type="PANTHER" id="PTHR14269">
    <property type="entry name" value="CDP-DIACYLGLYCEROL--GLYCEROL-3-PHOSPHATE 3-PHOSPHATIDYLTRANSFERASE-RELATED"/>
    <property type="match status" value="1"/>
</dbReference>
<dbReference type="Proteomes" id="UP000011547">
    <property type="component" value="Chromosome"/>
</dbReference>
<feature type="transmembrane region" description="Helical" evidence="17">
    <location>
        <begin position="6"/>
        <end position="25"/>
    </location>
</feature>
<evidence type="ECO:0000256" key="17">
    <source>
        <dbReference type="SAM" id="Phobius"/>
    </source>
</evidence>
<dbReference type="RefSeq" id="WP_015396149.1">
    <property type="nucleotide sequence ID" value="NC_020294.1"/>
</dbReference>
<sequence>MLINVPIALTWMRVLLIPMMVCLFYCSNGITEPMRDLFASMLFLFAALTDWLDGWLARRLNQTTSFGAFLDPVADKLMVCSSLIILLELGRIDLLVTLIIIGREITVSALREWMAIMGARASVAVHRIGKIKTMFQMIAIPCLLYGRSILGIDLLFFGNILIIMASILTVWSMLYYIRRAWCILNIKNKNI</sequence>
<evidence type="ECO:0000256" key="5">
    <source>
        <dbReference type="ARBA" id="ARBA00014944"/>
    </source>
</evidence>
<dbReference type="EMBL" id="CP003803">
    <property type="protein sequence ID" value="AGF46738.1"/>
    <property type="molecule type" value="Genomic_DNA"/>
</dbReference>
<keyword evidence="19" id="KW-1185">Reference proteome</keyword>
<evidence type="ECO:0000256" key="7">
    <source>
        <dbReference type="ARBA" id="ARBA00022679"/>
    </source>
</evidence>
<dbReference type="Pfam" id="PF01066">
    <property type="entry name" value="CDP-OH_P_transf"/>
    <property type="match status" value="1"/>
</dbReference>
<keyword evidence="9 17" id="KW-1133">Transmembrane helix</keyword>
<dbReference type="AlphaFoldDB" id="M1L1W9"/>
<dbReference type="HOGENOM" id="CLU_051314_2_1_4"/>
<dbReference type="OrthoDB" id="9796672at2"/>
<dbReference type="InterPro" id="IPR004570">
    <property type="entry name" value="Phosphatidylglycerol_P_synth"/>
</dbReference>
<dbReference type="Gene3D" id="1.20.120.1760">
    <property type="match status" value="1"/>
</dbReference>
<comment type="similarity">
    <text evidence="3 16">Belongs to the CDP-alcohol phosphatidyltransferase class-I family.</text>
</comment>
<keyword evidence="7 16" id="KW-0808">Transferase</keyword>
<keyword evidence="11 17" id="KW-0472">Membrane</keyword>
<evidence type="ECO:0000256" key="15">
    <source>
        <dbReference type="NCBIfam" id="TIGR00560"/>
    </source>
</evidence>
<evidence type="ECO:0000313" key="19">
    <source>
        <dbReference type="Proteomes" id="UP000011547"/>
    </source>
</evidence>
<dbReference type="STRING" id="1208919.CDSE_0414"/>
<evidence type="ECO:0000256" key="4">
    <source>
        <dbReference type="ARBA" id="ARBA00013170"/>
    </source>
</evidence>
<organism evidence="18 19">
    <name type="scientific">Candidatus Kinetoplastidibacterium desouzai TCC079E</name>
    <dbReference type="NCBI Taxonomy" id="1208919"/>
    <lineage>
        <taxon>Bacteria</taxon>
        <taxon>Pseudomonadati</taxon>
        <taxon>Pseudomonadota</taxon>
        <taxon>Betaproteobacteria</taxon>
        <taxon>Candidatus Kinetoplastidibacterium</taxon>
    </lineage>
</organism>
<evidence type="ECO:0000256" key="14">
    <source>
        <dbReference type="ARBA" id="ARBA00048586"/>
    </source>
</evidence>
<dbReference type="InterPro" id="IPR050324">
    <property type="entry name" value="CDP-alcohol_PTase-I"/>
</dbReference>
<dbReference type="eggNOG" id="COG0558">
    <property type="taxonomic scope" value="Bacteria"/>
</dbReference>
<dbReference type="PATRIC" id="fig|1208919.3.peg.175"/>
<keyword evidence="13" id="KW-1208">Phospholipid metabolism</keyword>
<dbReference type="EC" id="2.7.8.5" evidence="4 15"/>
<keyword evidence="6" id="KW-0444">Lipid biosynthesis</keyword>
<dbReference type="InterPro" id="IPR043130">
    <property type="entry name" value="CDP-OH_PTrfase_TM_dom"/>
</dbReference>
<evidence type="ECO:0000256" key="2">
    <source>
        <dbReference type="ARBA" id="ARBA00005042"/>
    </source>
</evidence>